<feature type="non-terminal residue" evidence="3">
    <location>
        <position position="119"/>
    </location>
</feature>
<dbReference type="SUPFAM" id="SSF49303">
    <property type="entry name" value="beta-Galactosidase/glucuronidase domain"/>
    <property type="match status" value="1"/>
</dbReference>
<dbReference type="EMBL" id="KF122513">
    <property type="protein sequence ID" value="AIA89809.1"/>
    <property type="molecule type" value="Genomic_DNA"/>
</dbReference>
<dbReference type="PANTHER" id="PTHR42732:SF1">
    <property type="entry name" value="BETA-MANNOSIDASE"/>
    <property type="match status" value="1"/>
</dbReference>
<reference evidence="3" key="1">
    <citation type="journal article" date="2013" name="Environ. Microbiol.">
        <title>Seasonally variable intestinal metagenomes of the red palm weevil (Rhynchophorus ferrugineus).</title>
        <authorList>
            <person name="Jia S."/>
            <person name="Zhang X."/>
            <person name="Zhang G."/>
            <person name="Yin A."/>
            <person name="Zhang S."/>
            <person name="Li F."/>
            <person name="Wang L."/>
            <person name="Zhao D."/>
            <person name="Yun Q."/>
            <person name="Tala"/>
            <person name="Wang J."/>
            <person name="Sun G."/>
            <person name="Baabdullah M."/>
            <person name="Yu X."/>
            <person name="Hu S."/>
            <person name="Al-Mssallem I.S."/>
            <person name="Yu J."/>
        </authorList>
    </citation>
    <scope>NUCLEOTIDE SEQUENCE</scope>
</reference>
<dbReference type="InterPro" id="IPR036156">
    <property type="entry name" value="Beta-gal/glucu_dom_sf"/>
</dbReference>
<proteinExistence type="inferred from homology"/>
<dbReference type="Pfam" id="PF00703">
    <property type="entry name" value="Glyco_hydro_2"/>
    <property type="match status" value="1"/>
</dbReference>
<dbReference type="Gene3D" id="2.60.40.10">
    <property type="entry name" value="Immunoglobulins"/>
    <property type="match status" value="1"/>
</dbReference>
<evidence type="ECO:0000313" key="3">
    <source>
        <dbReference type="EMBL" id="AIA89809.1"/>
    </source>
</evidence>
<evidence type="ECO:0000256" key="1">
    <source>
        <dbReference type="ARBA" id="ARBA00007401"/>
    </source>
</evidence>
<dbReference type="PANTHER" id="PTHR42732">
    <property type="entry name" value="BETA-GALACTOSIDASE"/>
    <property type="match status" value="1"/>
</dbReference>
<dbReference type="AlphaFoldDB" id="A0A060C3K8"/>
<comment type="similarity">
    <text evidence="1">Belongs to the glycosyl hydrolase 2 family.</text>
</comment>
<protein>
    <submittedName>
        <fullName evidence="3">CAZy families GH2 protein</fullName>
    </submittedName>
</protein>
<name>A0A060C3K8_9CAUL</name>
<dbReference type="InterPro" id="IPR006102">
    <property type="entry name" value="Ig-like_GH2"/>
</dbReference>
<dbReference type="InterPro" id="IPR051913">
    <property type="entry name" value="GH2_Domain-Containing"/>
</dbReference>
<sequence length="119" mass="13365">MDLCYSPLIEEDRADIQVVTTVCNTTTKNQNVIVSQRVLNASGKIVAKSKKEKLIILSSDTIDFTHSFELVSPTLWTLENPEVYTMETEVSIGSKVMDLYRTPFGVRTIAFDSEKGFLL</sequence>
<dbReference type="GO" id="GO:0004553">
    <property type="term" value="F:hydrolase activity, hydrolyzing O-glycosyl compounds"/>
    <property type="evidence" value="ECO:0007669"/>
    <property type="project" value="InterPro"/>
</dbReference>
<feature type="domain" description="Glycoside hydrolase family 2 immunoglobulin-like beta-sandwich" evidence="2">
    <location>
        <begin position="8"/>
        <end position="107"/>
    </location>
</feature>
<dbReference type="InterPro" id="IPR013783">
    <property type="entry name" value="Ig-like_fold"/>
</dbReference>
<organism evidence="3">
    <name type="scientific">uncultured Caulobacter sp</name>
    <dbReference type="NCBI Taxonomy" id="158749"/>
    <lineage>
        <taxon>Bacteria</taxon>
        <taxon>Pseudomonadati</taxon>
        <taxon>Pseudomonadota</taxon>
        <taxon>Alphaproteobacteria</taxon>
        <taxon>Caulobacterales</taxon>
        <taxon>Caulobacteraceae</taxon>
        <taxon>Caulobacter</taxon>
        <taxon>environmental samples</taxon>
    </lineage>
</organism>
<dbReference type="GO" id="GO:0005975">
    <property type="term" value="P:carbohydrate metabolic process"/>
    <property type="evidence" value="ECO:0007669"/>
    <property type="project" value="InterPro"/>
</dbReference>
<evidence type="ECO:0000259" key="2">
    <source>
        <dbReference type="Pfam" id="PF00703"/>
    </source>
</evidence>
<accession>A0A060C3K8</accession>